<evidence type="ECO:0000256" key="1">
    <source>
        <dbReference type="PROSITE-ProRule" id="PRU00339"/>
    </source>
</evidence>
<evidence type="ECO:0000313" key="3">
    <source>
        <dbReference type="EMBL" id="WOJ93097.1"/>
    </source>
</evidence>
<dbReference type="RefSeq" id="WP_407347756.1">
    <property type="nucleotide sequence ID" value="NZ_CP136864.1"/>
</dbReference>
<keyword evidence="4" id="KW-1185">Reference proteome</keyword>
<organism evidence="3 4">
    <name type="scientific">Congregibacter variabilis</name>
    <dbReference type="NCBI Taxonomy" id="3081200"/>
    <lineage>
        <taxon>Bacteria</taxon>
        <taxon>Pseudomonadati</taxon>
        <taxon>Pseudomonadota</taxon>
        <taxon>Gammaproteobacteria</taxon>
        <taxon>Cellvibrionales</taxon>
        <taxon>Halieaceae</taxon>
        <taxon>Congregibacter</taxon>
    </lineage>
</organism>
<dbReference type="Proteomes" id="UP001626537">
    <property type="component" value="Chromosome"/>
</dbReference>
<dbReference type="InterPro" id="IPR011990">
    <property type="entry name" value="TPR-like_helical_dom_sf"/>
</dbReference>
<keyword evidence="2" id="KW-0732">Signal</keyword>
<feature type="signal peptide" evidence="2">
    <location>
        <begin position="1"/>
        <end position="20"/>
    </location>
</feature>
<evidence type="ECO:0000313" key="4">
    <source>
        <dbReference type="Proteomes" id="UP001626537"/>
    </source>
</evidence>
<feature type="repeat" description="TPR" evidence="1">
    <location>
        <begin position="354"/>
        <end position="387"/>
    </location>
</feature>
<accession>A0ABZ0I0R8</accession>
<dbReference type="InterPro" id="IPR019734">
    <property type="entry name" value="TPR_rpt"/>
</dbReference>
<dbReference type="EMBL" id="CP136864">
    <property type="protein sequence ID" value="WOJ93097.1"/>
    <property type="molecule type" value="Genomic_DNA"/>
</dbReference>
<name>A0ABZ0I0R8_9GAMM</name>
<dbReference type="Gene3D" id="1.25.40.10">
    <property type="entry name" value="Tetratricopeptide repeat domain"/>
    <property type="match status" value="3"/>
</dbReference>
<dbReference type="PROSITE" id="PS50005">
    <property type="entry name" value="TPR"/>
    <property type="match status" value="1"/>
</dbReference>
<dbReference type="SMART" id="SM00028">
    <property type="entry name" value="TPR"/>
    <property type="match status" value="3"/>
</dbReference>
<reference evidence="3 4" key="1">
    <citation type="submission" date="2023-10" db="EMBL/GenBank/DDBJ databases">
        <title>Two novel species belonging to the OM43/NOR5 clade.</title>
        <authorList>
            <person name="Park M."/>
        </authorList>
    </citation>
    <scope>NUCLEOTIDE SEQUENCE [LARGE SCALE GENOMIC DNA]</scope>
    <source>
        <strain evidence="3 4">IMCC43200</strain>
    </source>
</reference>
<evidence type="ECO:0000256" key="2">
    <source>
        <dbReference type="SAM" id="SignalP"/>
    </source>
</evidence>
<proteinExistence type="predicted"/>
<keyword evidence="1" id="KW-0802">TPR repeat</keyword>
<protein>
    <submittedName>
        <fullName evidence="3">Tetratricopeptide repeat protein</fullName>
    </submittedName>
</protein>
<feature type="chain" id="PRO_5047471068" evidence="2">
    <location>
        <begin position="21"/>
        <end position="419"/>
    </location>
</feature>
<dbReference type="Pfam" id="PF13432">
    <property type="entry name" value="TPR_16"/>
    <property type="match status" value="2"/>
</dbReference>
<gene>
    <name evidence="3" type="ORF">R0135_15110</name>
</gene>
<dbReference type="SUPFAM" id="SSF48452">
    <property type="entry name" value="TPR-like"/>
    <property type="match status" value="2"/>
</dbReference>
<sequence>MKRWILCFFLSALLSPALFASREIVVGISEKTFKALEEAQVFIDAEDYLAAQEVLAKLRERKLSSYEEAHALNLISYIWYEQGDLTRANDSYLEALALDELPDSMMVTLLLSVAQINLADERYADAEQHLLNLMTFADETKASNQVLLAAALMGQKRYEDALSPLEAAINSSLETENKPQENWLSMLASVHYERNDYVAMRETMSMMVELYPREQHIMNLAALHGQLGEQGRQLALIEALLDDGRLHRPSNLNLIANLYLGEELPYKAADLLEREMAAGRMERNLNNLELLSQAWLLSLEYERAIEPLSEAAKLSESGELYLRLARLHMDAYRFEAAEEAASEALQKGSLRQEGHAWLLRGMAAVQLKNYSGARKRFEKAASFEETDKYANQWLRYVDNEVLLKTSNNGALSAPSAPLE</sequence>